<feature type="transmembrane region" description="Helical" evidence="6">
    <location>
        <begin position="12"/>
        <end position="35"/>
    </location>
</feature>
<feature type="region of interest" description="Disordered" evidence="5">
    <location>
        <begin position="263"/>
        <end position="284"/>
    </location>
</feature>
<name>A0A132EM13_9BURK</name>
<evidence type="ECO:0000313" key="7">
    <source>
        <dbReference type="EMBL" id="KWF37398.1"/>
    </source>
</evidence>
<gene>
    <name evidence="7" type="ORF">WT56_34225</name>
</gene>
<comment type="subcellular location">
    <subcellularLocation>
        <location evidence="1">Membrane</location>
        <topology evidence="1">Multi-pass membrane protein</topology>
    </subcellularLocation>
</comment>
<keyword evidence="3 6" id="KW-1133">Transmembrane helix</keyword>
<dbReference type="AlphaFoldDB" id="A0A132EM13"/>
<evidence type="ECO:0000256" key="1">
    <source>
        <dbReference type="ARBA" id="ARBA00004141"/>
    </source>
</evidence>
<dbReference type="GO" id="GO:0030255">
    <property type="term" value="P:protein secretion by the type IV secretion system"/>
    <property type="evidence" value="ECO:0007669"/>
    <property type="project" value="InterPro"/>
</dbReference>
<proteinExistence type="predicted"/>
<feature type="transmembrane region" description="Helical" evidence="6">
    <location>
        <begin position="50"/>
        <end position="67"/>
    </location>
</feature>
<comment type="caution">
    <text evidence="7">The sequence shown here is derived from an EMBL/GenBank/DDBJ whole genome shotgun (WGS) entry which is preliminary data.</text>
</comment>
<evidence type="ECO:0000256" key="2">
    <source>
        <dbReference type="ARBA" id="ARBA00022692"/>
    </source>
</evidence>
<evidence type="ECO:0000256" key="4">
    <source>
        <dbReference type="ARBA" id="ARBA00023136"/>
    </source>
</evidence>
<evidence type="ECO:0000256" key="6">
    <source>
        <dbReference type="SAM" id="Phobius"/>
    </source>
</evidence>
<feature type="transmembrane region" description="Helical" evidence="6">
    <location>
        <begin position="211"/>
        <end position="232"/>
    </location>
</feature>
<sequence length="284" mass="29624">MGTINSGSARIISLITPLMGAGFSVYLLLIVLSYWRGVNEEPVSDFLKRMAAWTAILVFGLNITYYTQYVVPFFMGLGDDLARALSGTTSTGSALDSITSAYVQAMVKIYQEASGIEDTMNAIAFIVITLLFALPFIAIAAAYIILAKFALMLLLALGPAFIGAALFPGTRRLFDAWAGQCLNYGLLVALFAAAGMLEIRFAQSMVPSDITLLALFQLVMMGVAFVVISLNLPSLASQLAGGVGISSMVGKLGMAGRAAAALSKMGGGGKKDGADGSGGKITGK</sequence>
<dbReference type="InterPro" id="IPR007688">
    <property type="entry name" value="Conjugal_tfr_TrbL/VirB6"/>
</dbReference>
<evidence type="ECO:0000256" key="3">
    <source>
        <dbReference type="ARBA" id="ARBA00022989"/>
    </source>
</evidence>
<dbReference type="Pfam" id="PF04610">
    <property type="entry name" value="TrbL"/>
    <property type="match status" value="1"/>
</dbReference>
<protein>
    <submittedName>
        <fullName evidence="7">Conjugal transfer protein TrbL</fullName>
    </submittedName>
</protein>
<dbReference type="Proteomes" id="UP000062912">
    <property type="component" value="Unassembled WGS sequence"/>
</dbReference>
<feature type="transmembrane region" description="Helical" evidence="6">
    <location>
        <begin position="122"/>
        <end position="145"/>
    </location>
</feature>
<dbReference type="RefSeq" id="WP_060239300.1">
    <property type="nucleotide sequence ID" value="NZ_LPJR01000002.1"/>
</dbReference>
<evidence type="ECO:0000256" key="5">
    <source>
        <dbReference type="SAM" id="MobiDB-lite"/>
    </source>
</evidence>
<accession>A0A132EM13</accession>
<reference evidence="7 8" key="1">
    <citation type="submission" date="2015-11" db="EMBL/GenBank/DDBJ databases">
        <title>Expanding the genomic diversity of Burkholderia species for the development of highly accurate diagnostics.</title>
        <authorList>
            <person name="Sahl J."/>
            <person name="Keim P."/>
            <person name="Wagner D."/>
        </authorList>
    </citation>
    <scope>NUCLEOTIDE SEQUENCE [LARGE SCALE GENOMIC DNA]</scope>
    <source>
        <strain evidence="7 8">MSMB368WGS</strain>
    </source>
</reference>
<organism evidence="7 8">
    <name type="scientific">Burkholderia pseudomultivorans</name>
    <dbReference type="NCBI Taxonomy" id="1207504"/>
    <lineage>
        <taxon>Bacteria</taxon>
        <taxon>Pseudomonadati</taxon>
        <taxon>Pseudomonadota</taxon>
        <taxon>Betaproteobacteria</taxon>
        <taxon>Burkholderiales</taxon>
        <taxon>Burkholderiaceae</taxon>
        <taxon>Burkholderia</taxon>
        <taxon>Burkholderia cepacia complex</taxon>
    </lineage>
</organism>
<feature type="transmembrane region" description="Helical" evidence="6">
    <location>
        <begin position="151"/>
        <end position="169"/>
    </location>
</feature>
<dbReference type="GO" id="GO:0016020">
    <property type="term" value="C:membrane"/>
    <property type="evidence" value="ECO:0007669"/>
    <property type="project" value="UniProtKB-SubCell"/>
</dbReference>
<evidence type="ECO:0000313" key="8">
    <source>
        <dbReference type="Proteomes" id="UP000062912"/>
    </source>
</evidence>
<dbReference type="EMBL" id="LPJR01000002">
    <property type="protein sequence ID" value="KWF37398.1"/>
    <property type="molecule type" value="Genomic_DNA"/>
</dbReference>
<feature type="compositionally biased region" description="Gly residues" evidence="5">
    <location>
        <begin position="275"/>
        <end position="284"/>
    </location>
</feature>
<feature type="transmembrane region" description="Helical" evidence="6">
    <location>
        <begin position="181"/>
        <end position="199"/>
    </location>
</feature>
<keyword evidence="4 6" id="KW-0472">Membrane</keyword>
<keyword evidence="2 6" id="KW-0812">Transmembrane</keyword>